<dbReference type="InterPro" id="IPR004501">
    <property type="entry name" value="PTS_EIIC_3"/>
</dbReference>
<dbReference type="InterPro" id="IPR004796">
    <property type="entry name" value="PTS_IIC_cello"/>
</dbReference>
<feature type="transmembrane region" description="Helical" evidence="9">
    <location>
        <begin position="118"/>
        <end position="139"/>
    </location>
</feature>
<evidence type="ECO:0000256" key="7">
    <source>
        <dbReference type="ARBA" id="ARBA00023136"/>
    </source>
</evidence>
<comment type="subcellular location">
    <subcellularLocation>
        <location evidence="1">Cell membrane</location>
        <topology evidence="1">Multi-pass membrane protein</topology>
    </subcellularLocation>
</comment>
<keyword evidence="5 9" id="KW-0812">Transmembrane</keyword>
<dbReference type="GO" id="GO:0008982">
    <property type="term" value="F:protein-N(PI)-phosphohistidine-sugar phosphotransferase activity"/>
    <property type="evidence" value="ECO:0007669"/>
    <property type="project" value="UniProtKB-UniRule"/>
</dbReference>
<keyword evidence="4 8" id="KW-0762">Sugar transport</keyword>
<dbReference type="PIRSF" id="PIRSF006351">
    <property type="entry name" value="PTS_EIIC-Cellobiose"/>
    <property type="match status" value="1"/>
</dbReference>
<dbReference type="InterPro" id="IPR003352">
    <property type="entry name" value="PTS_EIIC"/>
</dbReference>
<keyword evidence="7 8" id="KW-0472">Membrane</keyword>
<dbReference type="EMBL" id="CP012622">
    <property type="protein sequence ID" value="ALD66511.1"/>
    <property type="molecule type" value="Genomic_DNA"/>
</dbReference>
<evidence type="ECO:0000256" key="5">
    <source>
        <dbReference type="ARBA" id="ARBA00022692"/>
    </source>
</evidence>
<protein>
    <recommendedName>
        <fullName evidence="8">Permease IIC component</fullName>
    </recommendedName>
</protein>
<dbReference type="Pfam" id="PF02378">
    <property type="entry name" value="PTS_EIIC"/>
    <property type="match status" value="1"/>
</dbReference>
<evidence type="ECO:0000259" key="10">
    <source>
        <dbReference type="PROSITE" id="PS51105"/>
    </source>
</evidence>
<evidence type="ECO:0000256" key="1">
    <source>
        <dbReference type="ARBA" id="ARBA00004651"/>
    </source>
</evidence>
<keyword evidence="2 8" id="KW-0813">Transport</keyword>
<dbReference type="GO" id="GO:1901264">
    <property type="term" value="P:carbohydrate derivative transport"/>
    <property type="evidence" value="ECO:0007669"/>
    <property type="project" value="TreeGrafter"/>
</dbReference>
<evidence type="ECO:0000256" key="3">
    <source>
        <dbReference type="ARBA" id="ARBA00022475"/>
    </source>
</evidence>
<feature type="transmembrane region" description="Helical" evidence="9">
    <location>
        <begin position="215"/>
        <end position="235"/>
    </location>
</feature>
<evidence type="ECO:0000313" key="11">
    <source>
        <dbReference type="EMBL" id="ALD66511.1"/>
    </source>
</evidence>
<comment type="function">
    <text evidence="8">The phosphoenolpyruvate-dependent sugar phosphotransferase system (PTS), a major carbohydrate active -transport system, catalyzes the phosphorylation of incoming sugar substrates concomitant with their translocation across the cell membrane.</text>
</comment>
<feature type="transmembrane region" description="Helical" evidence="9">
    <location>
        <begin position="379"/>
        <end position="403"/>
    </location>
</feature>
<proteinExistence type="predicted"/>
<keyword evidence="3 8" id="KW-1003">Cell membrane</keyword>
<dbReference type="AlphaFoldDB" id="A0A0M4JJT9"/>
<dbReference type="PROSITE" id="PS51105">
    <property type="entry name" value="PTS_EIIC_TYPE_3"/>
    <property type="match status" value="1"/>
</dbReference>
<evidence type="ECO:0000256" key="2">
    <source>
        <dbReference type="ARBA" id="ARBA00022448"/>
    </source>
</evidence>
<dbReference type="STRING" id="362837.SCANT_v1c06050"/>
<dbReference type="PANTHER" id="PTHR33989:SF11">
    <property type="entry name" value="LICHENAN PERMEASE IIC COMPONENT"/>
    <property type="match status" value="1"/>
</dbReference>
<dbReference type="PANTHER" id="PTHR33989">
    <property type="match status" value="1"/>
</dbReference>
<feature type="domain" description="PTS EIIC type-3" evidence="10">
    <location>
        <begin position="18"/>
        <end position="443"/>
    </location>
</feature>
<feature type="transmembrane region" description="Helical" evidence="9">
    <location>
        <begin position="42"/>
        <end position="65"/>
    </location>
</feature>
<feature type="transmembrane region" description="Helical" evidence="9">
    <location>
        <begin position="85"/>
        <end position="106"/>
    </location>
</feature>
<name>A0A0M4JJT9_9MOLU</name>
<dbReference type="GO" id="GO:0005886">
    <property type="term" value="C:plasma membrane"/>
    <property type="evidence" value="ECO:0007669"/>
    <property type="project" value="UniProtKB-SubCell"/>
</dbReference>
<feature type="transmembrane region" description="Helical" evidence="9">
    <location>
        <begin position="255"/>
        <end position="274"/>
    </location>
</feature>
<evidence type="ECO:0000256" key="9">
    <source>
        <dbReference type="SAM" id="Phobius"/>
    </source>
</evidence>
<dbReference type="Proteomes" id="UP000063919">
    <property type="component" value="Chromosome"/>
</dbReference>
<keyword evidence="12" id="KW-1185">Reference proteome</keyword>
<dbReference type="RefSeq" id="WP_053946269.1">
    <property type="nucleotide sequence ID" value="NZ_CP012622.1"/>
</dbReference>
<dbReference type="GO" id="GO:0009401">
    <property type="term" value="P:phosphoenolpyruvate-dependent sugar phosphotransferase system"/>
    <property type="evidence" value="ECO:0007669"/>
    <property type="project" value="InterPro"/>
</dbReference>
<sequence>MSPKGKDSKEDSKFKIWMNNKLIPFFGKISTQRHLLGIRNGIMAALPFILVGSVFLIISSIPIGTGDGQLLSTLFPPELKVAFDLINRFTFGIMALYMAIGIGSELARLSRLSSTQGAVIGAMGYIMWILPLSLNVSVLSEQESAQLAELLDKTGISFSILKGGLWINIKDLGGSTAFVAIVSSTICVEIYRVCLKYRITIRLPKQVPDAVSNSFSALVPIFFGALIIGFIRYIVGFDLANFLKDALAPMGNFLVSNLLGALIIIFLIVFLWWFGIHGGSLVQSITRPFWIIALEENQEAFKNGEKVPNYFIEPFFQWFAQVGGAGNTLGLVIVGSIISKSATLKSMSRTSLVPGIFNINEPILFGLPILLNPFMWIPFVLGPVVSATIGYLLQITFGIHWVTMAPWTMPGPFGAFFASGNQWQASIAALIVLASAIVIWFPFTLAYDRFLLKKEKIDSESGVL</sequence>
<evidence type="ECO:0000256" key="4">
    <source>
        <dbReference type="ARBA" id="ARBA00022597"/>
    </source>
</evidence>
<keyword evidence="6 9" id="KW-1133">Transmembrane helix</keyword>
<dbReference type="OrthoDB" id="1550290at2"/>
<dbReference type="NCBIfam" id="TIGR00410">
    <property type="entry name" value="lacE"/>
    <property type="match status" value="1"/>
</dbReference>
<evidence type="ECO:0000256" key="8">
    <source>
        <dbReference type="PIRNR" id="PIRNR006351"/>
    </source>
</evidence>
<organism evidence="11 12">
    <name type="scientific">Spiroplasma cantharicola</name>
    <dbReference type="NCBI Taxonomy" id="362837"/>
    <lineage>
        <taxon>Bacteria</taxon>
        <taxon>Bacillati</taxon>
        <taxon>Mycoplasmatota</taxon>
        <taxon>Mollicutes</taxon>
        <taxon>Entomoplasmatales</taxon>
        <taxon>Spiroplasmataceae</taxon>
        <taxon>Spiroplasma</taxon>
    </lineage>
</organism>
<dbReference type="PATRIC" id="fig|362837.3.peg.618"/>
<reference evidence="11 12" key="1">
    <citation type="journal article" date="2015" name="Genome Announc.">
        <title>Complete Genome Sequence of Spiroplasma cantharicola CC-1T (DSM 21588), a Bacterium Isolated from Soldier Beetle (Cantharis carolinus).</title>
        <authorList>
            <person name="Lo W.S."/>
            <person name="Liu P.Y."/>
            <person name="Kuo C.H."/>
        </authorList>
    </citation>
    <scope>NUCLEOTIDE SEQUENCE [LARGE SCALE GENOMIC DNA]</scope>
    <source>
        <strain evidence="11 12">CC-1</strain>
    </source>
</reference>
<dbReference type="InterPro" id="IPR051088">
    <property type="entry name" value="PTS_Sugar-EIIC/EIIB"/>
</dbReference>
<feature type="transmembrane region" description="Helical" evidence="9">
    <location>
        <begin position="172"/>
        <end position="194"/>
    </location>
</feature>
<feature type="transmembrane region" description="Helical" evidence="9">
    <location>
        <begin position="423"/>
        <end position="447"/>
    </location>
</feature>
<dbReference type="KEGG" id="scj:SCANT_v1c06050"/>
<evidence type="ECO:0000313" key="12">
    <source>
        <dbReference type="Proteomes" id="UP000063919"/>
    </source>
</evidence>
<evidence type="ECO:0000256" key="6">
    <source>
        <dbReference type="ARBA" id="ARBA00022989"/>
    </source>
</evidence>
<gene>
    <name evidence="11" type="primary">celB</name>
    <name evidence="11" type="ORF">SCANT_v1c06050</name>
</gene>
<accession>A0A0M4JJT9</accession>